<dbReference type="Gene3D" id="3.40.1350.100">
    <property type="match status" value="2"/>
</dbReference>
<feature type="compositionally biased region" description="Low complexity" evidence="1">
    <location>
        <begin position="247"/>
        <end position="256"/>
    </location>
</feature>
<name>A0A9E9CCD5_9CYAN</name>
<protein>
    <recommendedName>
        <fullName evidence="4">Tic22 family protein</fullName>
    </recommendedName>
</protein>
<evidence type="ECO:0000313" key="2">
    <source>
        <dbReference type="EMBL" id="WAL62630.1"/>
    </source>
</evidence>
<dbReference type="PANTHER" id="PTHR33926:SF4">
    <property type="entry name" value="PROTEIN TIC 22, CHLOROPLASTIC"/>
    <property type="match status" value="1"/>
</dbReference>
<proteinExistence type="predicted"/>
<dbReference type="EMBL" id="CP113797">
    <property type="protein sequence ID" value="WAL62630.1"/>
    <property type="molecule type" value="Genomic_DNA"/>
</dbReference>
<sequence>MKSLIRWSATLALIGSVLFGSLFVGGSRVLALSDEEVKARLETVPVFTLVDGEGSLVVATFSEEENAPPVATVFISHTNAENFLRNMSNTDPQAVEGVRIVPISLARVYEIALDGQNEENPLRVAFIPQRQEVEAAVAILEESGQSAENFQGVPLFIAKSGEGEEEALLTVRRGEEEVIPMYFSEDELQAALAGLRESQPELAESVRIEVVPLDRLIENLRTSDNQELNQIYLVPPQESIEYIRSLQQQGGQQPAPQQAPEPAPQQ</sequence>
<feature type="compositionally biased region" description="Pro residues" evidence="1">
    <location>
        <begin position="257"/>
        <end position="266"/>
    </location>
</feature>
<feature type="region of interest" description="Disordered" evidence="1">
    <location>
        <begin position="246"/>
        <end position="266"/>
    </location>
</feature>
<evidence type="ECO:0008006" key="4">
    <source>
        <dbReference type="Google" id="ProtNLM"/>
    </source>
</evidence>
<gene>
    <name evidence="2" type="ORF">OXH18_11755</name>
</gene>
<organism evidence="2 3">
    <name type="scientific">Thermocoleostomius sinensis A174</name>
    <dbReference type="NCBI Taxonomy" id="2016057"/>
    <lineage>
        <taxon>Bacteria</taxon>
        <taxon>Bacillati</taxon>
        <taxon>Cyanobacteriota</taxon>
        <taxon>Cyanophyceae</taxon>
        <taxon>Oculatellales</taxon>
        <taxon>Oculatellaceae</taxon>
        <taxon>Thermocoleostomius</taxon>
    </lineage>
</organism>
<evidence type="ECO:0000256" key="1">
    <source>
        <dbReference type="SAM" id="MobiDB-lite"/>
    </source>
</evidence>
<dbReference type="InterPro" id="IPR007378">
    <property type="entry name" value="Tic22-like"/>
</dbReference>
<keyword evidence="3" id="KW-1185">Reference proteome</keyword>
<dbReference type="AlphaFoldDB" id="A0A9E9CCD5"/>
<evidence type="ECO:0000313" key="3">
    <source>
        <dbReference type="Proteomes" id="UP001163152"/>
    </source>
</evidence>
<dbReference type="GO" id="GO:0015031">
    <property type="term" value="P:protein transport"/>
    <property type="evidence" value="ECO:0007669"/>
    <property type="project" value="InterPro"/>
</dbReference>
<dbReference type="PANTHER" id="PTHR33926">
    <property type="entry name" value="PROTEIN TIC 22, CHLOROPLASTIC"/>
    <property type="match status" value="1"/>
</dbReference>
<accession>A0A9E9CCD5</accession>
<dbReference type="RefSeq" id="WP_268612969.1">
    <property type="nucleotide sequence ID" value="NZ_CP113797.1"/>
</dbReference>
<dbReference type="KEGG" id="tsin:OXH18_11755"/>
<dbReference type="Proteomes" id="UP001163152">
    <property type="component" value="Chromosome"/>
</dbReference>
<dbReference type="Pfam" id="PF04278">
    <property type="entry name" value="Tic22"/>
    <property type="match status" value="1"/>
</dbReference>
<reference evidence="2" key="1">
    <citation type="submission" date="2022-12" db="EMBL/GenBank/DDBJ databases">
        <title>Polyphasic identification of a Novel Hot-Spring Cyanobacterium Ocullathermofonsia sinensis gen nov. sp. nov. and Genomic Insights on its Adaptations to the Thermal Habitat.</title>
        <authorList>
            <person name="Daroch M."/>
            <person name="Tang J."/>
            <person name="Jiang Y."/>
        </authorList>
    </citation>
    <scope>NUCLEOTIDE SEQUENCE</scope>
    <source>
        <strain evidence="2">PKUAC-SCTA174</strain>
    </source>
</reference>